<gene>
    <name evidence="4" type="ORF">MAMT_00371</name>
</gene>
<dbReference type="NCBIfam" id="NF001911">
    <property type="entry name" value="PRK00685.1"/>
    <property type="match status" value="1"/>
</dbReference>
<dbReference type="Pfam" id="PF12706">
    <property type="entry name" value="Lactamase_B_2"/>
    <property type="match status" value="1"/>
</dbReference>
<dbReference type="OrthoDB" id="9789133at2"/>
<evidence type="ECO:0000259" key="3">
    <source>
        <dbReference type="SMART" id="SM00849"/>
    </source>
</evidence>
<keyword evidence="1 2" id="KW-0378">Hydrolase</keyword>
<proteinExistence type="inferred from homology"/>
<evidence type="ECO:0000313" key="4">
    <source>
        <dbReference type="EMBL" id="VVM04869.1"/>
    </source>
</evidence>
<dbReference type="SUPFAM" id="SSF56281">
    <property type="entry name" value="Metallo-hydrolase/oxidoreductase"/>
    <property type="match status" value="1"/>
</dbReference>
<protein>
    <recommendedName>
        <fullName evidence="2">UPF0173 metal-dependent hydrolase MAMT_00371</fullName>
    </recommendedName>
</protein>
<dbReference type="EMBL" id="CABFVA020000012">
    <property type="protein sequence ID" value="VVM04869.1"/>
    <property type="molecule type" value="Genomic_DNA"/>
</dbReference>
<dbReference type="InterPro" id="IPR001279">
    <property type="entry name" value="Metallo-B-lactamas"/>
</dbReference>
<dbReference type="PANTHER" id="PTHR43546:SF3">
    <property type="entry name" value="UPF0173 METAL-DEPENDENT HYDROLASE MJ1163"/>
    <property type="match status" value="1"/>
</dbReference>
<accession>A0A5E6M6F6</accession>
<dbReference type="InterPro" id="IPR050114">
    <property type="entry name" value="UPF0173_UPF0282_UlaG_hydrolase"/>
</dbReference>
<sequence length="237" mass="25394">MEVTYYGHSCFALKVGGSSLLFDPFLTGNPLAADLRIEEIPADYLLVSHGHPDHIGDAPEIAERTGALVVSSFEVAEWLLKRGVERVYAMNLGGKKEWPFGVVHSVVAHHSSSLPDGSYGGSAGGFVIRTSEGTVYYSGDTALFGDMKLLGEIYHPITLAILPIGDTFTMGTDDAIRAAELLGCRNVMGVHYDTFEGIRIDKGAAREAFSAAELNLYLLPIGGTLTVSETGRVSEEP</sequence>
<dbReference type="RefSeq" id="WP_142659237.1">
    <property type="nucleotide sequence ID" value="NZ_CABFVA020000012.1"/>
</dbReference>
<dbReference type="InterPro" id="IPR022877">
    <property type="entry name" value="UPF0173"/>
</dbReference>
<evidence type="ECO:0000256" key="1">
    <source>
        <dbReference type="ARBA" id="ARBA00022801"/>
    </source>
</evidence>
<organism evidence="4 5">
    <name type="scientific">Methylacidimicrobium tartarophylax</name>
    <dbReference type="NCBI Taxonomy" id="1041768"/>
    <lineage>
        <taxon>Bacteria</taxon>
        <taxon>Pseudomonadati</taxon>
        <taxon>Verrucomicrobiota</taxon>
        <taxon>Methylacidimicrobium</taxon>
    </lineage>
</organism>
<dbReference type="Proteomes" id="UP000334923">
    <property type="component" value="Unassembled WGS sequence"/>
</dbReference>
<reference evidence="4 5" key="1">
    <citation type="submission" date="2019-09" db="EMBL/GenBank/DDBJ databases">
        <authorList>
            <person name="Cremers G."/>
        </authorList>
    </citation>
    <scope>NUCLEOTIDE SEQUENCE [LARGE SCALE GENOMIC DNA]</scope>
    <source>
        <strain evidence="4">4A</strain>
    </source>
</reference>
<dbReference type="GO" id="GO:0016787">
    <property type="term" value="F:hydrolase activity"/>
    <property type="evidence" value="ECO:0007669"/>
    <property type="project" value="UniProtKB-UniRule"/>
</dbReference>
<dbReference type="Gene3D" id="3.60.15.10">
    <property type="entry name" value="Ribonuclease Z/Hydroxyacylglutathione hydrolase-like"/>
    <property type="match status" value="1"/>
</dbReference>
<keyword evidence="5" id="KW-1185">Reference proteome</keyword>
<name>A0A5E6M6F6_9BACT</name>
<dbReference type="SMART" id="SM00849">
    <property type="entry name" value="Lactamase_B"/>
    <property type="match status" value="1"/>
</dbReference>
<evidence type="ECO:0000256" key="2">
    <source>
        <dbReference type="HAMAP-Rule" id="MF_00457"/>
    </source>
</evidence>
<dbReference type="AlphaFoldDB" id="A0A5E6M6F6"/>
<dbReference type="PANTHER" id="PTHR43546">
    <property type="entry name" value="UPF0173 METAL-DEPENDENT HYDROLASE MJ1163-RELATED"/>
    <property type="match status" value="1"/>
</dbReference>
<dbReference type="InterPro" id="IPR036866">
    <property type="entry name" value="RibonucZ/Hydroxyglut_hydro"/>
</dbReference>
<comment type="similarity">
    <text evidence="2">Belongs to the UPF0173 family.</text>
</comment>
<dbReference type="HAMAP" id="MF_00457">
    <property type="entry name" value="UPF0173"/>
    <property type="match status" value="1"/>
</dbReference>
<feature type="domain" description="Metallo-beta-lactamase" evidence="3">
    <location>
        <begin position="7"/>
        <end position="191"/>
    </location>
</feature>
<evidence type="ECO:0000313" key="5">
    <source>
        <dbReference type="Proteomes" id="UP000334923"/>
    </source>
</evidence>